<organism evidence="2 3">
    <name type="scientific">Penicillium daleae</name>
    <dbReference type="NCBI Taxonomy" id="63821"/>
    <lineage>
        <taxon>Eukaryota</taxon>
        <taxon>Fungi</taxon>
        <taxon>Dikarya</taxon>
        <taxon>Ascomycota</taxon>
        <taxon>Pezizomycotina</taxon>
        <taxon>Eurotiomycetes</taxon>
        <taxon>Eurotiomycetidae</taxon>
        <taxon>Eurotiales</taxon>
        <taxon>Aspergillaceae</taxon>
        <taxon>Penicillium</taxon>
    </lineage>
</organism>
<dbReference type="AlphaFoldDB" id="A0AAD6BUV4"/>
<name>A0AAD6BUV4_9EURO</name>
<evidence type="ECO:0000256" key="1">
    <source>
        <dbReference type="SAM" id="Phobius"/>
    </source>
</evidence>
<accession>A0AAD6BUV4</accession>
<keyword evidence="3" id="KW-1185">Reference proteome</keyword>
<reference evidence="2" key="2">
    <citation type="journal article" date="2023" name="IMA Fungus">
        <title>Comparative genomic study of the Penicillium genus elucidates a diverse pangenome and 15 lateral gene transfer events.</title>
        <authorList>
            <person name="Petersen C."/>
            <person name="Sorensen T."/>
            <person name="Nielsen M.R."/>
            <person name="Sondergaard T.E."/>
            <person name="Sorensen J.L."/>
            <person name="Fitzpatrick D.A."/>
            <person name="Frisvad J.C."/>
            <person name="Nielsen K.L."/>
        </authorList>
    </citation>
    <scope>NUCLEOTIDE SEQUENCE</scope>
    <source>
        <strain evidence="2">IBT 16125</strain>
    </source>
</reference>
<evidence type="ECO:0000313" key="3">
    <source>
        <dbReference type="Proteomes" id="UP001213681"/>
    </source>
</evidence>
<keyword evidence="1" id="KW-1133">Transmembrane helix</keyword>
<gene>
    <name evidence="2" type="ORF">N7458_011345</name>
</gene>
<sequence>MALPYYHNPSLPIPPPAYFRGVYNEVYGPHPEMNFGILTAPESGVVSNKTEVPVKKSRARKCWDLMWAKPKNWWSARSETEKSAWRYLLGLLIIAAIMAVLAAMVYLFHALTLRELAEQREKWHEKRIDTVKQDDEIERRILPVKYPLTITESACPSEARAWGLSTTSTAQPSTIAVSFTA</sequence>
<proteinExistence type="predicted"/>
<reference evidence="2" key="1">
    <citation type="submission" date="2022-12" db="EMBL/GenBank/DDBJ databases">
        <authorList>
            <person name="Petersen C."/>
        </authorList>
    </citation>
    <scope>NUCLEOTIDE SEQUENCE</scope>
    <source>
        <strain evidence="2">IBT 16125</strain>
    </source>
</reference>
<evidence type="ECO:0000313" key="2">
    <source>
        <dbReference type="EMBL" id="KAJ5432189.1"/>
    </source>
</evidence>
<protein>
    <submittedName>
        <fullName evidence="2">Uncharacterized protein</fullName>
    </submittedName>
</protein>
<dbReference type="RefSeq" id="XP_056759481.1">
    <property type="nucleotide sequence ID" value="XM_056914727.1"/>
</dbReference>
<keyword evidence="1" id="KW-0472">Membrane</keyword>
<comment type="caution">
    <text evidence="2">The sequence shown here is derived from an EMBL/GenBank/DDBJ whole genome shotgun (WGS) entry which is preliminary data.</text>
</comment>
<dbReference type="EMBL" id="JAPVEA010000009">
    <property type="protein sequence ID" value="KAJ5432189.1"/>
    <property type="molecule type" value="Genomic_DNA"/>
</dbReference>
<keyword evidence="1" id="KW-0812">Transmembrane</keyword>
<dbReference type="Proteomes" id="UP001213681">
    <property type="component" value="Unassembled WGS sequence"/>
</dbReference>
<feature type="transmembrane region" description="Helical" evidence="1">
    <location>
        <begin position="87"/>
        <end position="108"/>
    </location>
</feature>
<dbReference type="GeneID" id="81604970"/>